<proteinExistence type="predicted"/>
<sequence length="312" mass="35846">MIREGRNRKRFFEEGRSGLTDELTFPTIPRNHLTDKPIILEGIIKGNQVRRMLVDCDSSSEIMYDHCFTNLNVDVWSRLKRCRDLLVAMETNRKTLWEYRQLERVQAPDEDLIQDRYHQKKRGKEDAKEVFTINKELLDQYITMGTTLTTDCKKLLADILRENIDVFAWAGSERTAVTRFVIEHQLKVSPLAEPVVHKRRHMAPEGRLALKEKESSQIRMAEDDEEKIGFHTEDGETIEEGAGMGIMLVNLEEKIDSYAIRLKFNASNHAMDCGALLARLAISVSKGMKDLHVFMDSPKLAAQTEGNHMLAT</sequence>
<dbReference type="AlphaFoldDB" id="A0A6L2N7T2"/>
<organism evidence="1">
    <name type="scientific">Tanacetum cinerariifolium</name>
    <name type="common">Dalmatian daisy</name>
    <name type="synonym">Chrysanthemum cinerariifolium</name>
    <dbReference type="NCBI Taxonomy" id="118510"/>
    <lineage>
        <taxon>Eukaryota</taxon>
        <taxon>Viridiplantae</taxon>
        <taxon>Streptophyta</taxon>
        <taxon>Embryophyta</taxon>
        <taxon>Tracheophyta</taxon>
        <taxon>Spermatophyta</taxon>
        <taxon>Magnoliopsida</taxon>
        <taxon>eudicotyledons</taxon>
        <taxon>Gunneridae</taxon>
        <taxon>Pentapetalae</taxon>
        <taxon>asterids</taxon>
        <taxon>campanulids</taxon>
        <taxon>Asterales</taxon>
        <taxon>Asteraceae</taxon>
        <taxon>Asteroideae</taxon>
        <taxon>Anthemideae</taxon>
        <taxon>Anthemidinae</taxon>
        <taxon>Tanacetum</taxon>
    </lineage>
</organism>
<comment type="caution">
    <text evidence="1">The sequence shown here is derived from an EMBL/GenBank/DDBJ whole genome shotgun (WGS) entry which is preliminary data.</text>
</comment>
<gene>
    <name evidence="1" type="ORF">Tci_052552</name>
</gene>
<accession>A0A6L2N7T2</accession>
<keyword evidence="1" id="KW-0808">Transferase</keyword>
<dbReference type="GO" id="GO:0003964">
    <property type="term" value="F:RNA-directed DNA polymerase activity"/>
    <property type="evidence" value="ECO:0007669"/>
    <property type="project" value="UniProtKB-KW"/>
</dbReference>
<evidence type="ECO:0000313" key="1">
    <source>
        <dbReference type="EMBL" id="GEU80574.1"/>
    </source>
</evidence>
<name>A0A6L2N7T2_TANCI</name>
<keyword evidence="1" id="KW-0695">RNA-directed DNA polymerase</keyword>
<dbReference type="EMBL" id="BKCJ010008104">
    <property type="protein sequence ID" value="GEU80574.1"/>
    <property type="molecule type" value="Genomic_DNA"/>
</dbReference>
<protein>
    <submittedName>
        <fullName evidence="1">Reverse transcriptase domain-containing protein</fullName>
    </submittedName>
</protein>
<reference evidence="1" key="1">
    <citation type="journal article" date="2019" name="Sci. Rep.">
        <title>Draft genome of Tanacetum cinerariifolium, the natural source of mosquito coil.</title>
        <authorList>
            <person name="Yamashiro T."/>
            <person name="Shiraishi A."/>
            <person name="Satake H."/>
            <person name="Nakayama K."/>
        </authorList>
    </citation>
    <scope>NUCLEOTIDE SEQUENCE</scope>
</reference>
<keyword evidence="1" id="KW-0548">Nucleotidyltransferase</keyword>